<dbReference type="PANTHER" id="PTHR33463">
    <property type="entry name" value="NB-ARC DOMAIN-CONTAINING PROTEIN-RELATED"/>
    <property type="match status" value="1"/>
</dbReference>
<gene>
    <name evidence="11" type="primary">LOC104737500</name>
</gene>
<evidence type="ECO:0000256" key="1">
    <source>
        <dbReference type="ARBA" id="ARBA00008894"/>
    </source>
</evidence>
<feature type="domain" description="Disease resistance protein winged helix" evidence="9">
    <location>
        <begin position="416"/>
        <end position="485"/>
    </location>
</feature>
<dbReference type="InterPro" id="IPR002182">
    <property type="entry name" value="NB-ARC"/>
</dbReference>
<comment type="similarity">
    <text evidence="1">Belongs to the disease resistance NB-LRR family.</text>
</comment>
<dbReference type="PRINTS" id="PR00364">
    <property type="entry name" value="DISEASERSIST"/>
</dbReference>
<name>A0ABM0VGZ8_CAMSA</name>
<proteinExistence type="inferred from homology"/>
<evidence type="ECO:0000256" key="6">
    <source>
        <dbReference type="ARBA" id="ARBA00022840"/>
    </source>
</evidence>
<sequence>MGNCLALEISCDQVLNHACGCLFGDQNYILMMEGNLEALENTMQELEAKRDDLLRRVVLEEDKGLQRLAQVQGWFSRVETVGSQVNDLLEARSAQTRRLCLCGYCSKNLISGCDYGKKLAKKLNEVQGLLSRGVFELVAAKGPAPKVEEKHIQTSVGLDTIVESTWNHLMSDGRRSLGLYGMGGVGKTTLLTRINNKFLQVMSGFDIVIWVVVSKDLQNEVIQEQILVRLGLDKECKQKTEKERAAYIYNNLNRKKFVLLLDDLWSKVDLNKIGVPPPTQENGSKILLTTRSIEVCKDMEVDETMEVKCLSPDDAWDLFQKIVGDQTLLKSHQEITALARKVVEKCCGLPLALNVIGKAMACKDTIQEWEHAIHVLNSSSSHRFPGIEVNLFSVLKFSYDSLKDEKVKSCFLYCSLFPEDFQIEKEELIEYWICEGFIDGNGDEDVAANYYQGHDIIGTLIRAHLLMHGDFSNNVKMHDVIREMALWIASSDFGKQKETLCVKTGVQLRHVPNDINWKIMRRMSLVSNKIVEISCRSFNCPNLSTLLLQKNKLVNISGEFFRFMPALVVLDLSENESLSCLPEEISNLGSLQYLNLSSTMIKWLPVGLKELTKLINLNLEYTNQLQSLVGISTILPNLQVLKLLCSRVCVDDRLIEELQLLNQLKISTVTVDDARILESIQEVKQLSSTIRGLCLNNMSAHVVRLNTVALGGLHRFIILDFKISEIKIDCCKSKESNAGISPMCTSSQGFKHLSIVQTFELEGPMDFTWLLFAQNLTYLSVRESLSIEEIINREKAISITNVHPDIVVPFGKLETLDVSLIAELKGICWNLPALRTTLKNFTTIDCPKLSLSY</sequence>
<keyword evidence="6" id="KW-0067">ATP-binding</keyword>
<evidence type="ECO:0000313" key="11">
    <source>
        <dbReference type="RefSeq" id="XP_010456005.1"/>
    </source>
</evidence>
<dbReference type="Gene3D" id="3.80.10.10">
    <property type="entry name" value="Ribonuclease Inhibitor"/>
    <property type="match status" value="1"/>
</dbReference>
<dbReference type="Gene3D" id="1.10.8.430">
    <property type="entry name" value="Helical domain of apoptotic protease-activating factors"/>
    <property type="match status" value="1"/>
</dbReference>
<reference evidence="11" key="2">
    <citation type="submission" date="2025-08" db="UniProtKB">
        <authorList>
            <consortium name="RefSeq"/>
        </authorList>
    </citation>
    <scope>IDENTIFICATION</scope>
    <source>
        <tissue evidence="11">Leaf</tissue>
    </source>
</reference>
<dbReference type="SUPFAM" id="SSF52058">
    <property type="entry name" value="L domain-like"/>
    <property type="match status" value="1"/>
</dbReference>
<feature type="domain" description="NB-ARC" evidence="8">
    <location>
        <begin position="160"/>
        <end position="327"/>
    </location>
</feature>
<dbReference type="InterPro" id="IPR050905">
    <property type="entry name" value="Plant_NBS-LRR"/>
</dbReference>
<dbReference type="InterPro" id="IPR036388">
    <property type="entry name" value="WH-like_DNA-bd_sf"/>
</dbReference>
<dbReference type="Pfam" id="PF00931">
    <property type="entry name" value="NB-ARC"/>
    <property type="match status" value="1"/>
</dbReference>
<dbReference type="InterPro" id="IPR042197">
    <property type="entry name" value="Apaf_helical"/>
</dbReference>
<keyword evidence="7" id="KW-0175">Coiled coil</keyword>
<evidence type="ECO:0000256" key="7">
    <source>
        <dbReference type="SAM" id="Coils"/>
    </source>
</evidence>
<reference evidence="10" key="1">
    <citation type="journal article" date="2014" name="Nat. Commun.">
        <title>The emerging biofuel crop Camelina sativa retains a highly undifferentiated hexaploid genome structure.</title>
        <authorList>
            <person name="Kagale S."/>
            <person name="Koh C."/>
            <person name="Nixon J."/>
            <person name="Bollina V."/>
            <person name="Clarke W.E."/>
            <person name="Tuteja R."/>
            <person name="Spillane C."/>
            <person name="Robinson S.J."/>
            <person name="Links M.G."/>
            <person name="Clarke C."/>
            <person name="Higgins E.E."/>
            <person name="Huebert T."/>
            <person name="Sharpe A.G."/>
            <person name="Parkin I.A."/>
        </authorList>
    </citation>
    <scope>NUCLEOTIDE SEQUENCE [LARGE SCALE GENOMIC DNA]</scope>
    <source>
        <strain evidence="10">cv. DH55</strain>
    </source>
</reference>
<keyword evidence="3" id="KW-0677">Repeat</keyword>
<dbReference type="InterPro" id="IPR001611">
    <property type="entry name" value="Leu-rich_rpt"/>
</dbReference>
<protein>
    <submittedName>
        <fullName evidence="11">Probable disease resistance protein At1g15890</fullName>
    </submittedName>
</protein>
<feature type="coiled-coil region" evidence="7">
    <location>
        <begin position="29"/>
        <end position="63"/>
    </location>
</feature>
<evidence type="ECO:0000259" key="9">
    <source>
        <dbReference type="Pfam" id="PF23559"/>
    </source>
</evidence>
<dbReference type="InterPro" id="IPR027417">
    <property type="entry name" value="P-loop_NTPase"/>
</dbReference>
<keyword evidence="10" id="KW-1185">Reference proteome</keyword>
<evidence type="ECO:0000259" key="8">
    <source>
        <dbReference type="Pfam" id="PF00931"/>
    </source>
</evidence>
<dbReference type="PANTHER" id="PTHR33463:SF220">
    <property type="entry name" value="NB-ARC DOMAIN-CONTAINING PROTEIN"/>
    <property type="match status" value="1"/>
</dbReference>
<dbReference type="RefSeq" id="XP_010456005.1">
    <property type="nucleotide sequence ID" value="XM_010457703.2"/>
</dbReference>
<keyword evidence="5" id="KW-0611">Plant defense</keyword>
<dbReference type="Proteomes" id="UP000694864">
    <property type="component" value="Chromosome 13"/>
</dbReference>
<dbReference type="SUPFAM" id="SSF52540">
    <property type="entry name" value="P-loop containing nucleoside triphosphate hydrolases"/>
    <property type="match status" value="1"/>
</dbReference>
<dbReference type="Pfam" id="PF13855">
    <property type="entry name" value="LRR_8"/>
    <property type="match status" value="1"/>
</dbReference>
<keyword evidence="2" id="KW-0433">Leucine-rich repeat</keyword>
<evidence type="ECO:0000256" key="3">
    <source>
        <dbReference type="ARBA" id="ARBA00022737"/>
    </source>
</evidence>
<evidence type="ECO:0000256" key="5">
    <source>
        <dbReference type="ARBA" id="ARBA00022821"/>
    </source>
</evidence>
<dbReference type="InterPro" id="IPR058922">
    <property type="entry name" value="WHD_DRP"/>
</dbReference>
<accession>A0ABM0VGZ8</accession>
<evidence type="ECO:0000256" key="4">
    <source>
        <dbReference type="ARBA" id="ARBA00022741"/>
    </source>
</evidence>
<dbReference type="GeneID" id="104737500"/>
<organism evidence="10 11">
    <name type="scientific">Camelina sativa</name>
    <name type="common">False flax</name>
    <name type="synonym">Myagrum sativum</name>
    <dbReference type="NCBI Taxonomy" id="90675"/>
    <lineage>
        <taxon>Eukaryota</taxon>
        <taxon>Viridiplantae</taxon>
        <taxon>Streptophyta</taxon>
        <taxon>Embryophyta</taxon>
        <taxon>Tracheophyta</taxon>
        <taxon>Spermatophyta</taxon>
        <taxon>Magnoliopsida</taxon>
        <taxon>eudicotyledons</taxon>
        <taxon>Gunneridae</taxon>
        <taxon>Pentapetalae</taxon>
        <taxon>rosids</taxon>
        <taxon>malvids</taxon>
        <taxon>Brassicales</taxon>
        <taxon>Brassicaceae</taxon>
        <taxon>Camelineae</taxon>
        <taxon>Camelina</taxon>
    </lineage>
</organism>
<evidence type="ECO:0000313" key="10">
    <source>
        <dbReference type="Proteomes" id="UP000694864"/>
    </source>
</evidence>
<dbReference type="Gene3D" id="3.40.50.300">
    <property type="entry name" value="P-loop containing nucleotide triphosphate hydrolases"/>
    <property type="match status" value="1"/>
</dbReference>
<keyword evidence="4" id="KW-0547">Nucleotide-binding</keyword>
<evidence type="ECO:0000256" key="2">
    <source>
        <dbReference type="ARBA" id="ARBA00022614"/>
    </source>
</evidence>
<dbReference type="InterPro" id="IPR032675">
    <property type="entry name" value="LRR_dom_sf"/>
</dbReference>
<dbReference type="Gene3D" id="1.10.10.10">
    <property type="entry name" value="Winged helix-like DNA-binding domain superfamily/Winged helix DNA-binding domain"/>
    <property type="match status" value="1"/>
</dbReference>
<dbReference type="Pfam" id="PF23559">
    <property type="entry name" value="WHD_DRP"/>
    <property type="match status" value="1"/>
</dbReference>